<dbReference type="InterPro" id="IPR035093">
    <property type="entry name" value="RelE/ParE_toxin_dom_sf"/>
</dbReference>
<organism evidence="4 5">
    <name type="scientific">Asticcacaulis excentricus</name>
    <dbReference type="NCBI Taxonomy" id="78587"/>
    <lineage>
        <taxon>Bacteria</taxon>
        <taxon>Pseudomonadati</taxon>
        <taxon>Pseudomonadota</taxon>
        <taxon>Alphaproteobacteria</taxon>
        <taxon>Caulobacterales</taxon>
        <taxon>Caulobacteraceae</taxon>
        <taxon>Asticcacaulis</taxon>
    </lineage>
</organism>
<evidence type="ECO:0000256" key="1">
    <source>
        <dbReference type="ARBA" id="ARBA00006226"/>
    </source>
</evidence>
<sequence length="96" mass="11323">MADFTLSDEAGQDLKSIAQYTLDRFGYEQARKYRYELYETLMLLAKRPGIGAACEQIRTQTRRFSHLSHMIYYRPLPQGILVLRILHHSQDPLRHL</sequence>
<dbReference type="InterPro" id="IPR051803">
    <property type="entry name" value="TA_system_RelE-like_toxin"/>
</dbReference>
<dbReference type="PIRSF" id="PIRSF029218">
    <property type="entry name" value="ParE"/>
    <property type="match status" value="1"/>
</dbReference>
<dbReference type="Gene3D" id="3.30.2310.20">
    <property type="entry name" value="RelE-like"/>
    <property type="match status" value="1"/>
</dbReference>
<dbReference type="PANTHER" id="PTHR33755:SF3">
    <property type="entry name" value="TOXIN"/>
    <property type="match status" value="1"/>
</dbReference>
<dbReference type="AlphaFoldDB" id="A0A3G9FZ62"/>
<evidence type="ECO:0000256" key="3">
    <source>
        <dbReference type="PIRNR" id="PIRNR029218"/>
    </source>
</evidence>
<dbReference type="InterPro" id="IPR007712">
    <property type="entry name" value="RelE/ParE_toxin"/>
</dbReference>
<dbReference type="InterPro" id="IPR028344">
    <property type="entry name" value="ParE1/4"/>
</dbReference>
<proteinExistence type="inferred from homology"/>
<evidence type="ECO:0000313" key="4">
    <source>
        <dbReference type="EMBL" id="BBF79677.1"/>
    </source>
</evidence>
<dbReference type="Pfam" id="PF05016">
    <property type="entry name" value="ParE_toxin"/>
    <property type="match status" value="1"/>
</dbReference>
<evidence type="ECO:0000313" key="5">
    <source>
        <dbReference type="Proteomes" id="UP000278756"/>
    </source>
</evidence>
<dbReference type="OrthoDB" id="7173315at2"/>
<dbReference type="PANTHER" id="PTHR33755">
    <property type="entry name" value="TOXIN PARE1-RELATED"/>
    <property type="match status" value="1"/>
</dbReference>
<keyword evidence="2" id="KW-1277">Toxin-antitoxin system</keyword>
<evidence type="ECO:0000256" key="2">
    <source>
        <dbReference type="ARBA" id="ARBA00022649"/>
    </source>
</evidence>
<dbReference type="EMBL" id="AP018827">
    <property type="protein sequence ID" value="BBF79677.1"/>
    <property type="molecule type" value="Genomic_DNA"/>
</dbReference>
<gene>
    <name evidence="4" type="ORF">EM6_0246</name>
</gene>
<accession>A0A3G9FZ62</accession>
<reference evidence="5" key="1">
    <citation type="journal article" date="2017" name="Biotechnol. Biofuels">
        <title>Evaluation of environmental bacterial communities as a factor affecting the growth of duckweed Lemna minor.</title>
        <authorList>
            <person name="Ishizawa H."/>
            <person name="Kuroda M."/>
            <person name="Morikawa M."/>
            <person name="Ike M."/>
        </authorList>
    </citation>
    <scope>NUCLEOTIDE SEQUENCE [LARGE SCALE GENOMIC DNA]</scope>
    <source>
        <strain evidence="5">M6</strain>
    </source>
</reference>
<reference evidence="5" key="2">
    <citation type="journal article" date="2017" name="Plant Physiol. Biochem.">
        <title>Differential oxidative and antioxidative response of duckweed Lemna minor toward plant growth promoting/inhibiting bacteria.</title>
        <authorList>
            <person name="Ishizawa H."/>
            <person name="Kuroda M."/>
            <person name="Morikawa M."/>
            <person name="Ike M."/>
        </authorList>
    </citation>
    <scope>NUCLEOTIDE SEQUENCE [LARGE SCALE GENOMIC DNA]</scope>
    <source>
        <strain evidence="5">M6</strain>
    </source>
</reference>
<dbReference type="RefSeq" id="WP_126419666.1">
    <property type="nucleotide sequence ID" value="NZ_AP018827.1"/>
</dbReference>
<name>A0A3G9FZ62_9CAUL</name>
<comment type="similarity">
    <text evidence="1 3">Belongs to the RelE toxin family.</text>
</comment>
<protein>
    <recommendedName>
        <fullName evidence="3">Toxin</fullName>
    </recommendedName>
</protein>
<dbReference type="Proteomes" id="UP000278756">
    <property type="component" value="Chromosome 1"/>
</dbReference>